<evidence type="ECO:0008006" key="3">
    <source>
        <dbReference type="Google" id="ProtNLM"/>
    </source>
</evidence>
<dbReference type="AlphaFoldDB" id="A0A1G7M6Q4"/>
<dbReference type="EMBL" id="FNBX01000008">
    <property type="protein sequence ID" value="SDF57335.1"/>
    <property type="molecule type" value="Genomic_DNA"/>
</dbReference>
<gene>
    <name evidence="1" type="ORF">SAMN05192586_10820</name>
</gene>
<evidence type="ECO:0000313" key="1">
    <source>
        <dbReference type="EMBL" id="SDF57335.1"/>
    </source>
</evidence>
<keyword evidence="2" id="KW-1185">Reference proteome</keyword>
<protein>
    <recommendedName>
        <fullName evidence="3">Glycosyltransferase family 2 protein</fullName>
    </recommendedName>
</protein>
<organism evidence="1 2">
    <name type="scientific">Desulfovibrio legallii</name>
    <dbReference type="NCBI Taxonomy" id="571438"/>
    <lineage>
        <taxon>Bacteria</taxon>
        <taxon>Pseudomonadati</taxon>
        <taxon>Thermodesulfobacteriota</taxon>
        <taxon>Desulfovibrionia</taxon>
        <taxon>Desulfovibrionales</taxon>
        <taxon>Desulfovibrionaceae</taxon>
        <taxon>Desulfovibrio</taxon>
    </lineage>
</organism>
<reference evidence="2" key="1">
    <citation type="submission" date="2016-10" db="EMBL/GenBank/DDBJ databases">
        <authorList>
            <person name="Varghese N."/>
            <person name="Submissions S."/>
        </authorList>
    </citation>
    <scope>NUCLEOTIDE SEQUENCE [LARGE SCALE GENOMIC DNA]</scope>
    <source>
        <strain evidence="2">KHC7</strain>
    </source>
</reference>
<proteinExistence type="predicted"/>
<accession>A0A1G7M6Q4</accession>
<dbReference type="Proteomes" id="UP000199355">
    <property type="component" value="Unassembled WGS sequence"/>
</dbReference>
<sequence>MPGPLPEKLAVAVTFFFKESRFQYLRRVCEEFKNFAASVQVHICTNSSETERLVAASSLCNAGNVQYAFHVPNLLGHPYLLTWIHRQVFTELYAQDASITHFLYLEDDTLVLPRNVAYWLRGRELLRKTRQYPSFVRYELRRGDGRAYVVDQAESQCMRALPYLTVSEEYAFINLPNPYQGMYLLDRELMGEFLRSPAVNPDYGVWNIREKAAQGLTFVAVPKGFYSRNLTGYLRKQGLPDPDCLVRHLPANYTHSPQYVAGKVPVEALCLP</sequence>
<name>A0A1G7M6Q4_9BACT</name>
<evidence type="ECO:0000313" key="2">
    <source>
        <dbReference type="Proteomes" id="UP000199355"/>
    </source>
</evidence>